<dbReference type="PANTHER" id="PTHR35144">
    <property type="entry name" value="MEIOSIS-SPECIFIC TRANSCRIPTION FACTOR NDT80"/>
    <property type="match status" value="1"/>
</dbReference>
<reference evidence="5 6" key="1">
    <citation type="journal article" date="2014" name="BMC Genomics">
        <title>Genome sequencing of four Aureobasidium pullulans varieties: biotechnological potential, stress tolerance, and description of new species.</title>
        <authorList>
            <person name="Gostin Ar C."/>
            <person name="Ohm R.A."/>
            <person name="Kogej T."/>
            <person name="Sonjak S."/>
            <person name="Turk M."/>
            <person name="Zajc J."/>
            <person name="Zalar P."/>
            <person name="Grube M."/>
            <person name="Sun H."/>
            <person name="Han J."/>
            <person name="Sharma A."/>
            <person name="Chiniquy J."/>
            <person name="Ngan C.Y."/>
            <person name="Lipzen A."/>
            <person name="Barry K."/>
            <person name="Grigoriev I.V."/>
            <person name="Gunde-Cimerman N."/>
        </authorList>
    </citation>
    <scope>NUCLEOTIDE SEQUENCE [LARGE SCALE GENOMIC DNA]</scope>
    <source>
        <strain evidence="5 6">EXF-2481</strain>
    </source>
</reference>
<dbReference type="OrthoDB" id="2288358at2759"/>
<organism evidence="5 6">
    <name type="scientific">Aureobasidium subglaciale (strain EXF-2481)</name>
    <name type="common">Aureobasidium pullulans var. subglaciale</name>
    <dbReference type="NCBI Taxonomy" id="1043005"/>
    <lineage>
        <taxon>Eukaryota</taxon>
        <taxon>Fungi</taxon>
        <taxon>Dikarya</taxon>
        <taxon>Ascomycota</taxon>
        <taxon>Pezizomycotina</taxon>
        <taxon>Dothideomycetes</taxon>
        <taxon>Dothideomycetidae</taxon>
        <taxon>Dothideales</taxon>
        <taxon>Saccotheciaceae</taxon>
        <taxon>Aureobasidium</taxon>
    </lineage>
</organism>
<dbReference type="InterPro" id="IPR052605">
    <property type="entry name" value="Fungal_trans_regulator"/>
</dbReference>
<dbReference type="GO" id="GO:0003677">
    <property type="term" value="F:DNA binding"/>
    <property type="evidence" value="ECO:0007669"/>
    <property type="project" value="UniProtKB-KW"/>
</dbReference>
<dbReference type="PANTHER" id="PTHR35144:SF2">
    <property type="entry name" value="MEIOSIS-SPECIFIC TRANSCRIPTION FACTOR NDT80"/>
    <property type="match status" value="1"/>
</dbReference>
<dbReference type="Gene3D" id="2.60.40.1390">
    <property type="entry name" value="NDT80 DNA-binding domain"/>
    <property type="match status" value="1"/>
</dbReference>
<feature type="DNA-binding region" description="NDT80" evidence="2">
    <location>
        <begin position="195"/>
        <end position="500"/>
    </location>
</feature>
<feature type="region of interest" description="Disordered" evidence="3">
    <location>
        <begin position="333"/>
        <end position="426"/>
    </location>
</feature>
<dbReference type="OMA" id="VWTCYRR"/>
<feature type="compositionally biased region" description="Low complexity" evidence="3">
    <location>
        <begin position="341"/>
        <end position="350"/>
    </location>
</feature>
<keyword evidence="6" id="KW-1185">Reference proteome</keyword>
<sequence length="673" mass="72331">MNSGTAFLHLRHDYSLPPDQECLEQLAVHAHQPSYHNSGNVDPLRRDDGLGHSSASMFSLSNNFISDRSATNTDHERYHPSATSFAAAAGDSSGSISTSPSSATSSLAYAANYPSHYTTYAASVAPVQHFANQSGLSGRILDDPAQGLVAWRSPAAIGHSLSPSSTATRDYIHTGNLPTPSHLSSPPTSTYTGYSETPRSLATGIATPLSPSSNPLLSAQMASLTTGYGTHRSECQNFPWVQHESFHNLECEGQEVVPRIHAKMEKGFFLSPDRSWTCYRRNYFSVTCSFELTPHIGNGRLCLNGQRVQAMGMKLTAAVDGQTGKGVELIQHTPKRDRGPKSAIPIIKISPTPPNGRPAESTLSPRGVYHVPMSSFHATGVPTGPHLPFQNTRDESPASSRSTSPAGRRHEYPFGHLASNQLPMPGQNIQHTFERVQFKSATANNGKRRASQQYFHLMVELWVDVREDETRKPKWVKIACAISDKVVVRGRSPSHYKAENQGGGSSSTGRGGSTGGYGNSGGSYGGMSRGSFGGAGYATGPGNTGGFRASQQYQSAASPEQGYSSSAGSSVAEPVDMKHPLEAEPTHNEDIAMQDFAGYQYIATTLYDGTSVQNKAESPSSISVGGHGDRKFSIREEFPEAMPGTQWSMGNCNRFQGVESSRGYYPTFSTTGF</sequence>
<dbReference type="InParanoid" id="A0A074YEP9"/>
<dbReference type="Proteomes" id="UP000030641">
    <property type="component" value="Unassembled WGS sequence"/>
</dbReference>
<dbReference type="PROSITE" id="PS51517">
    <property type="entry name" value="NDT80"/>
    <property type="match status" value="1"/>
</dbReference>
<dbReference type="RefSeq" id="XP_013344604.1">
    <property type="nucleotide sequence ID" value="XM_013489150.1"/>
</dbReference>
<dbReference type="GO" id="GO:0003700">
    <property type="term" value="F:DNA-binding transcription factor activity"/>
    <property type="evidence" value="ECO:0007669"/>
    <property type="project" value="UniProtKB-UniRule"/>
</dbReference>
<dbReference type="SUPFAM" id="SSF49417">
    <property type="entry name" value="p53-like transcription factors"/>
    <property type="match status" value="1"/>
</dbReference>
<dbReference type="GO" id="GO:0000228">
    <property type="term" value="C:nuclear chromosome"/>
    <property type="evidence" value="ECO:0007669"/>
    <property type="project" value="TreeGrafter"/>
</dbReference>
<feature type="compositionally biased region" description="Polar residues" evidence="3">
    <location>
        <begin position="549"/>
        <end position="569"/>
    </location>
</feature>
<dbReference type="GO" id="GO:0045944">
    <property type="term" value="P:positive regulation of transcription by RNA polymerase II"/>
    <property type="evidence" value="ECO:0007669"/>
    <property type="project" value="TreeGrafter"/>
</dbReference>
<gene>
    <name evidence="5" type="ORF">AUEXF2481DRAFT_39295</name>
</gene>
<evidence type="ECO:0000256" key="3">
    <source>
        <dbReference type="SAM" id="MobiDB-lite"/>
    </source>
</evidence>
<keyword evidence="1 2" id="KW-0238">DNA-binding</keyword>
<accession>A0A074YEP9</accession>
<name>A0A074YEP9_AURSE</name>
<feature type="region of interest" description="Disordered" evidence="3">
    <location>
        <begin position="492"/>
        <end position="517"/>
    </location>
</feature>
<dbReference type="HOGENOM" id="CLU_026383_0_0_1"/>
<evidence type="ECO:0000259" key="4">
    <source>
        <dbReference type="PROSITE" id="PS51517"/>
    </source>
</evidence>
<feature type="region of interest" description="Disordered" evidence="3">
    <location>
        <begin position="176"/>
        <end position="195"/>
    </location>
</feature>
<dbReference type="InterPro" id="IPR037141">
    <property type="entry name" value="NDT80_DNA-bd_dom_sf"/>
</dbReference>
<evidence type="ECO:0000256" key="1">
    <source>
        <dbReference type="ARBA" id="ARBA00023125"/>
    </source>
</evidence>
<protein>
    <recommendedName>
        <fullName evidence="4">NDT80 domain-containing protein</fullName>
    </recommendedName>
</protein>
<evidence type="ECO:0000256" key="2">
    <source>
        <dbReference type="PROSITE-ProRule" id="PRU00850"/>
    </source>
</evidence>
<feature type="region of interest" description="Disordered" evidence="3">
    <location>
        <begin position="546"/>
        <end position="573"/>
    </location>
</feature>
<dbReference type="InterPro" id="IPR008967">
    <property type="entry name" value="p53-like_TF_DNA-bd_sf"/>
</dbReference>
<dbReference type="InterPro" id="IPR024061">
    <property type="entry name" value="NDT80_DNA-bd_dom"/>
</dbReference>
<feature type="compositionally biased region" description="Gly residues" evidence="3">
    <location>
        <begin position="501"/>
        <end position="517"/>
    </location>
</feature>
<dbReference type="GO" id="GO:0051321">
    <property type="term" value="P:meiotic cell cycle"/>
    <property type="evidence" value="ECO:0007669"/>
    <property type="project" value="TreeGrafter"/>
</dbReference>
<dbReference type="Pfam" id="PF05224">
    <property type="entry name" value="NDT80_PhoG"/>
    <property type="match status" value="1"/>
</dbReference>
<proteinExistence type="predicted"/>
<dbReference type="AlphaFoldDB" id="A0A074YEP9"/>
<feature type="compositionally biased region" description="Low complexity" evidence="3">
    <location>
        <begin position="178"/>
        <end position="195"/>
    </location>
</feature>
<evidence type="ECO:0000313" key="5">
    <source>
        <dbReference type="EMBL" id="KEQ96205.1"/>
    </source>
</evidence>
<evidence type="ECO:0000313" key="6">
    <source>
        <dbReference type="Proteomes" id="UP000030641"/>
    </source>
</evidence>
<dbReference type="GeneID" id="25366342"/>
<feature type="domain" description="NDT80" evidence="4">
    <location>
        <begin position="195"/>
        <end position="500"/>
    </location>
</feature>
<dbReference type="EMBL" id="KL584757">
    <property type="protein sequence ID" value="KEQ96205.1"/>
    <property type="molecule type" value="Genomic_DNA"/>
</dbReference>